<sequence>MVSKGPRRDSKSVKTEVPQGDLTPQLRAAGKSRDFQHIFLGWSRPVVQLVLDYICQNNPPNAGGKLWDLSRLAIVLPTGWAVRRLLAQLAEKAQTHSVILLPPDVMTVGQLPERLYSPEKPPASEPTCLLAWCIALQELAYRDESALRRLFPHWTTSTESQRWLSLAQCLAQLRYEVSSGGFSFHDVLQIALQRDPEFPDRGRWETLDLLERLYLETLDREGLCDVVAARFEARSRNACSLDRETLLVGLVDLPPIVRQLLAQVRDQIKVLTVAPRQFADRFDELGCLIPECWQELPQPIPDDRIALCQQPSDQAYAVVRFLSRLDERYGIEDITVGAPDESLVPLILDALEHHGLPARYGPGRPVIRTSVWGLFEALGDFLEQKTVEAFGSLLRHPVAEQWLARRAGGNVDLLTEFDTWCAERLPLLMDECDMQGEKNAVTEAWLSLWQRFSPQTWTRAQPISACAERLRDILLEFYGPVLDASCQPSGNDSDVKEETIQVCRAIVETLGEWMQVPQRVQSFLGWQTTPGELLRWVRYHLANSRVPAPLKGPSVEIMGWLDIPWDDAPVTVLTSVNEGFVPSITRNEMFLTAELREWLQLEGSARRIARDAYLLSLITFSREEFHLVVGRQDTEGNPLFPSRFLFSCDDGSMVRRVTAFFGGVEGPPRRPPRWCKYSPSGEALAPPAPTVIVPFSEIRVTQFRDYLACPYRFYLRHVLQLGTISDDVEELDPLSFGNLAHRVLCQFARSQHRDSTAADEIAEFLIRALDRTVEKTLAHTPRPSVPLQLEQLRERLRAFANFQAFHAQEWQILHSEYTPSKEVTFTVDGEPITLVGRIDRIDRRRDGSEFLIIDYKVSEDPMPPEKTHRRREEGVLKWVDLQLPLYRHLAQSVTTHAPLKLGYIVLPKDVQQTGLYEAEWSEEELAEADATAAEVIRKIRQGIFWPPEDDAEGRFPDLFPILP</sequence>
<evidence type="ECO:0000256" key="1">
    <source>
        <dbReference type="SAM" id="MobiDB-lite"/>
    </source>
</evidence>
<dbReference type="KEGG" id="ttf:THTE_2050"/>
<feature type="region of interest" description="Disordered" evidence="1">
    <location>
        <begin position="1"/>
        <end position="26"/>
    </location>
</feature>
<dbReference type="Proteomes" id="UP000215086">
    <property type="component" value="Chromosome"/>
</dbReference>
<evidence type="ECO:0000313" key="4">
    <source>
        <dbReference type="Proteomes" id="UP000215086"/>
    </source>
</evidence>
<proteinExistence type="predicted"/>
<name>A0A286RFD9_9BACT</name>
<dbReference type="EMBL" id="CP018477">
    <property type="protein sequence ID" value="ASV74652.1"/>
    <property type="molecule type" value="Genomic_DNA"/>
</dbReference>
<evidence type="ECO:0000259" key="2">
    <source>
        <dbReference type="Pfam" id="PF12705"/>
    </source>
</evidence>
<dbReference type="InterPro" id="IPR011604">
    <property type="entry name" value="PDDEXK-like_dom_sf"/>
</dbReference>
<dbReference type="Gene3D" id="3.90.320.10">
    <property type="match status" value="1"/>
</dbReference>
<reference evidence="3 4" key="1">
    <citation type="journal article" name="Front. Microbiol.">
        <title>Sugar Metabolism of the First Thermophilic Planctomycete Thermogutta terrifontis: Comparative Genomic and Transcriptomic Approaches.</title>
        <authorList>
            <person name="Elcheninov A.G."/>
            <person name="Menzel P."/>
            <person name="Gudbergsdottir S.R."/>
            <person name="Slesarev A.I."/>
            <person name="Kadnikov V.V."/>
            <person name="Krogh A."/>
            <person name="Bonch-Osmolovskaya E.A."/>
            <person name="Peng X."/>
            <person name="Kublanov I.V."/>
        </authorList>
    </citation>
    <scope>NUCLEOTIDE SEQUENCE [LARGE SCALE GENOMIC DNA]</scope>
    <source>
        <strain evidence="3 4">R1</strain>
    </source>
</reference>
<dbReference type="InterPro" id="IPR038726">
    <property type="entry name" value="PDDEXK_AddAB-type"/>
</dbReference>
<protein>
    <submittedName>
        <fullName evidence="3">ATP-dependent nuclease subunit B</fullName>
    </submittedName>
</protein>
<feature type="domain" description="PD-(D/E)XK endonuclease-like" evidence="2">
    <location>
        <begin position="700"/>
        <end position="949"/>
    </location>
</feature>
<evidence type="ECO:0000313" key="3">
    <source>
        <dbReference type="EMBL" id="ASV74652.1"/>
    </source>
</evidence>
<organism evidence="3 4">
    <name type="scientific">Thermogutta terrifontis</name>
    <dbReference type="NCBI Taxonomy" id="1331910"/>
    <lineage>
        <taxon>Bacteria</taxon>
        <taxon>Pseudomonadati</taxon>
        <taxon>Planctomycetota</taxon>
        <taxon>Planctomycetia</taxon>
        <taxon>Pirellulales</taxon>
        <taxon>Thermoguttaceae</taxon>
        <taxon>Thermogutta</taxon>
    </lineage>
</organism>
<feature type="compositionally biased region" description="Basic and acidic residues" evidence="1">
    <location>
        <begin position="1"/>
        <end position="14"/>
    </location>
</feature>
<dbReference type="Pfam" id="PF12705">
    <property type="entry name" value="PDDEXK_1"/>
    <property type="match status" value="1"/>
</dbReference>
<dbReference type="RefSeq" id="WP_157731920.1">
    <property type="nucleotide sequence ID" value="NZ_CP018477.1"/>
</dbReference>
<dbReference type="AlphaFoldDB" id="A0A286RFD9"/>
<dbReference type="InterPro" id="IPR027417">
    <property type="entry name" value="P-loop_NTPase"/>
</dbReference>
<dbReference type="OrthoDB" id="5487982at2"/>
<keyword evidence="4" id="KW-1185">Reference proteome</keyword>
<accession>A0A286RFD9</accession>
<gene>
    <name evidence="3" type="ORF">THTE_2050</name>
</gene>
<dbReference type="SUPFAM" id="SSF52540">
    <property type="entry name" value="P-loop containing nucleoside triphosphate hydrolases"/>
    <property type="match status" value="1"/>
</dbReference>